<feature type="compositionally biased region" description="Acidic residues" evidence="1">
    <location>
        <begin position="22"/>
        <end position="42"/>
    </location>
</feature>
<dbReference type="Proteomes" id="UP000091846">
    <property type="component" value="Unassembled WGS sequence"/>
</dbReference>
<dbReference type="RefSeq" id="WP_065026775.1">
    <property type="nucleotide sequence ID" value="NZ_LZKI01000005.1"/>
</dbReference>
<feature type="compositionally biased region" description="Basic and acidic residues" evidence="1">
    <location>
        <begin position="155"/>
        <end position="169"/>
    </location>
</feature>
<protein>
    <submittedName>
        <fullName evidence="2">Uncharacterized protein</fullName>
    </submittedName>
</protein>
<dbReference type="EMBL" id="LZKI01000005">
    <property type="protein sequence ID" value="OBI46978.1"/>
    <property type="molecule type" value="Genomic_DNA"/>
</dbReference>
<comment type="caution">
    <text evidence="2">The sequence shown here is derived from an EMBL/GenBank/DDBJ whole genome shotgun (WGS) entry which is preliminary data.</text>
</comment>
<feature type="region of interest" description="Disordered" evidence="1">
    <location>
        <begin position="1"/>
        <end position="59"/>
    </location>
</feature>
<feature type="region of interest" description="Disordered" evidence="1">
    <location>
        <begin position="135"/>
        <end position="169"/>
    </location>
</feature>
<feature type="compositionally biased region" description="Low complexity" evidence="1">
    <location>
        <begin position="1"/>
        <end position="21"/>
    </location>
</feature>
<evidence type="ECO:0000313" key="3">
    <source>
        <dbReference type="Proteomes" id="UP000091846"/>
    </source>
</evidence>
<feature type="compositionally biased region" description="Basic and acidic residues" evidence="1">
    <location>
        <begin position="43"/>
        <end position="59"/>
    </location>
</feature>
<evidence type="ECO:0000256" key="1">
    <source>
        <dbReference type="SAM" id="MobiDB-lite"/>
    </source>
</evidence>
<reference evidence="2 3" key="1">
    <citation type="submission" date="2016-06" db="EMBL/GenBank/DDBJ databases">
        <authorList>
            <person name="Kjaerup R.B."/>
            <person name="Dalgaard T.S."/>
            <person name="Juul-Madsen H.R."/>
        </authorList>
    </citation>
    <scope>NUCLEOTIDE SEQUENCE [LARGE SCALE GENOMIC DNA]</scope>
    <source>
        <strain evidence="2 3">E1334</strain>
    </source>
</reference>
<gene>
    <name evidence="2" type="ORF">A5708_12075</name>
</gene>
<sequence length="169" mass="17842">MSDTATDTTDATIDAGAAEADAAADDNTEAETEAQDAPEADTDDGKPNGREARYRKRAQEAEATIAARDAAIAEQAATIERLQRGQLETAITAAGVKPAAVFAVAELKDLLTEDGMPDEAKITAAVKAARDQLGITRPTLHRQTGMRSGAGYSPPKKDGWVDAFRRKDD</sequence>
<dbReference type="OrthoDB" id="4753474at2"/>
<organism evidence="2 3">
    <name type="scientific">Mycobacterium colombiense</name>
    <dbReference type="NCBI Taxonomy" id="339268"/>
    <lineage>
        <taxon>Bacteria</taxon>
        <taxon>Bacillati</taxon>
        <taxon>Actinomycetota</taxon>
        <taxon>Actinomycetes</taxon>
        <taxon>Mycobacteriales</taxon>
        <taxon>Mycobacteriaceae</taxon>
        <taxon>Mycobacterium</taxon>
        <taxon>Mycobacterium avium complex (MAC)</taxon>
    </lineage>
</organism>
<proteinExistence type="predicted"/>
<dbReference type="AlphaFoldDB" id="A0A1A2ZBD9"/>
<evidence type="ECO:0000313" key="2">
    <source>
        <dbReference type="EMBL" id="OBI46978.1"/>
    </source>
</evidence>
<name>A0A1A2ZBD9_9MYCO</name>
<accession>A0A1A2ZBD9</accession>